<evidence type="ECO:0000256" key="1">
    <source>
        <dbReference type="SAM" id="Coils"/>
    </source>
</evidence>
<evidence type="ECO:0000313" key="4">
    <source>
        <dbReference type="Proteomes" id="UP000039865"/>
    </source>
</evidence>
<evidence type="ECO:0000256" key="2">
    <source>
        <dbReference type="SAM" id="MobiDB-lite"/>
    </source>
</evidence>
<gene>
    <name evidence="3" type="primary">Contig1245.g1371</name>
    <name evidence="3" type="ORF">STYLEM_11222</name>
</gene>
<reference evidence="3 4" key="1">
    <citation type="submission" date="2014-06" db="EMBL/GenBank/DDBJ databases">
        <authorList>
            <person name="Swart Estienne"/>
        </authorList>
    </citation>
    <scope>NUCLEOTIDE SEQUENCE [LARGE SCALE GENOMIC DNA]</scope>
    <source>
        <strain evidence="3 4">130c</strain>
    </source>
</reference>
<evidence type="ECO:0000313" key="3">
    <source>
        <dbReference type="EMBL" id="CDW82193.1"/>
    </source>
</evidence>
<feature type="compositionally biased region" description="Polar residues" evidence="2">
    <location>
        <begin position="1"/>
        <end position="30"/>
    </location>
</feature>
<feature type="region of interest" description="Disordered" evidence="2">
    <location>
        <begin position="1"/>
        <end position="68"/>
    </location>
</feature>
<accession>A0A078AMU0</accession>
<organism evidence="3 4">
    <name type="scientific">Stylonychia lemnae</name>
    <name type="common">Ciliate</name>
    <dbReference type="NCBI Taxonomy" id="5949"/>
    <lineage>
        <taxon>Eukaryota</taxon>
        <taxon>Sar</taxon>
        <taxon>Alveolata</taxon>
        <taxon>Ciliophora</taxon>
        <taxon>Intramacronucleata</taxon>
        <taxon>Spirotrichea</taxon>
        <taxon>Stichotrichia</taxon>
        <taxon>Sporadotrichida</taxon>
        <taxon>Oxytrichidae</taxon>
        <taxon>Stylonychinae</taxon>
        <taxon>Stylonychia</taxon>
    </lineage>
</organism>
<name>A0A078AMU0_STYLE</name>
<feature type="region of interest" description="Disordered" evidence="2">
    <location>
        <begin position="940"/>
        <end position="964"/>
    </location>
</feature>
<dbReference type="EMBL" id="CCKQ01010654">
    <property type="protein sequence ID" value="CDW82193.1"/>
    <property type="molecule type" value="Genomic_DNA"/>
</dbReference>
<feature type="coiled-coil region" evidence="1">
    <location>
        <begin position="504"/>
        <end position="546"/>
    </location>
</feature>
<proteinExistence type="predicted"/>
<feature type="compositionally biased region" description="Basic and acidic residues" evidence="2">
    <location>
        <begin position="51"/>
        <end position="68"/>
    </location>
</feature>
<protein>
    <submittedName>
        <fullName evidence="3">Uncharacterized protein</fullName>
    </submittedName>
</protein>
<dbReference type="Proteomes" id="UP000039865">
    <property type="component" value="Unassembled WGS sequence"/>
</dbReference>
<feature type="compositionally biased region" description="Polar residues" evidence="2">
    <location>
        <begin position="946"/>
        <end position="964"/>
    </location>
</feature>
<sequence>MSQSPKKGTNSPTRQADSQGQPTKTKTNIAQALAGSLLSKVEGAGKSQQATERKEKELKEEAEAKRKRDAELNQVKNKLYTYVSEIVNRQNEGNEVLSFESFQVETAARKVLKELIDYFIQRDEQWDKIVNQVKLTTDKYKGKVDAFEVILKKVQSVQFDTEGLFKRMSKIVRIYKLNLMIYQEGLTEQQTDHVDKQVGQVKEIIKTNKEHLESKLEIINIYDQRFSKLDKENQRLRELIHVNRDNQALEINEERQKIGRLESFVNGQLDKLSHRIEQNKFFIGQNKESMQSLDSQVATFKTQLQLSIEKLDSENERRMLTEEFKRSMRQMNEFLLVKFREMDDIRNSVRDNVTYNKLYSPMMTQMMINDNVTFMIRNQESDVFDEEKFIQFQQQRLDILMQNIAIEKNRAERMGLDPQSRNYSDQMNEIMIKYAIPREEKQQFVGIDPKSKQRITFSGQSVEQFMTELIKAQIDDARNRLNKQKLFSSGYMNSAESLRQATNLVEIQELIERIESRTDQYIKKAKKQYEEILQQRKERLAQQQKMLMMRKRLEEANTQNEINKTTAKRTRSYRAIKQEAFFDVRDKARRYKSRMIKYNKNNVDLNGEKIENGSHGEEAEDKHDILSQENQYKDPQYFEQYIRDQAKTMSKMKIDFKQFVASQDAKYEVKQNDSILESPQAKSPNINASIPFVDGAVTRFDNQDMRVRDSTNDINMDKQSLQQTNQNVQQTDSASIMRPDASVRMQYLDVEQTQQYKDKPRRKTLNNNQQFELMPGQMNKLQRKKLVQDLKEEIQAIMASSIELKVSEYTSTLQAQIRKVETSVANYGDRISERFAKDLDDVRIRFKHDFEEANAQLIEDIKYLKKQRARDKSDYVSMTLESVNMQIHSEEQDIMDRKKMALVGSKDQRLKVQELYGSVNEKVSKAKLSQDTQATLDPFEFKDQSSPKNINQTLRSNSNDSQRDLSQLNLTSRKRGTSNYNIYKDPFTQNVKVDYPIKLDQTCLSCQVTGHDLQQVLYMFKVACISYQPTDIIYRSKPIQRVELLKIRKQMMEKSFKLLQKTALFKQNAIYPKRYYDDLVLEDSLLQNSLLRSGSFKHQGSQIDQLEPINQQLPFGIGHKQDFKEAMHQTMNNTNTTFSNNDNAPLEQRYTENAKNTTPLDPLKAIKGLHLTISKNDEKSRQHKMGIRNLSISHYDQKLTINNTNFTTRNFNNTTIEPHRHQTEMNQINMNSTRQSNQSVDSQRKPNFDIEEIIKNPNAEIKKYTKAFHSRIKNQTQTQVHNIASLSNLGVQYPIIKQPIDSKFTSTSRTKVVTQLGFQDLPKITK</sequence>
<dbReference type="InParanoid" id="A0A078AMU0"/>
<keyword evidence="4" id="KW-1185">Reference proteome</keyword>
<keyword evidence="1" id="KW-0175">Coiled coil</keyword>